<name>A0A4D9EWS9_9SAUR</name>
<evidence type="ECO:0000256" key="1">
    <source>
        <dbReference type="SAM" id="MobiDB-lite"/>
    </source>
</evidence>
<feature type="region of interest" description="Disordered" evidence="1">
    <location>
        <begin position="65"/>
        <end position="85"/>
    </location>
</feature>
<sequence>MKISRFPACTTTNNSVFSLSSPPPPPPPHLHPLVQKDVALKPQERVEKHQNPLAKKKREALTNGLSYHPKKHRLNHHQYSSDRENDRNLCQHLGKRKKLLKGLRQVGDKLFVGGKGLDIFTSYIVRGICLLDPGGSYASFNHFPTGVFFFIYS</sequence>
<feature type="compositionally biased region" description="Pro residues" evidence="1">
    <location>
        <begin position="21"/>
        <end position="30"/>
    </location>
</feature>
<evidence type="ECO:0000313" key="2">
    <source>
        <dbReference type="EMBL" id="TFK12813.1"/>
    </source>
</evidence>
<reference evidence="2 3" key="1">
    <citation type="submission" date="2019-04" db="EMBL/GenBank/DDBJ databases">
        <title>Draft genome of the big-headed turtle Platysternon megacephalum.</title>
        <authorList>
            <person name="Gong S."/>
        </authorList>
    </citation>
    <scope>NUCLEOTIDE SEQUENCE [LARGE SCALE GENOMIC DNA]</scope>
    <source>
        <strain evidence="2">DO16091913</strain>
        <tissue evidence="2">Muscle</tissue>
    </source>
</reference>
<organism evidence="2 3">
    <name type="scientific">Platysternon megacephalum</name>
    <name type="common">big-headed turtle</name>
    <dbReference type="NCBI Taxonomy" id="55544"/>
    <lineage>
        <taxon>Eukaryota</taxon>
        <taxon>Metazoa</taxon>
        <taxon>Chordata</taxon>
        <taxon>Craniata</taxon>
        <taxon>Vertebrata</taxon>
        <taxon>Euteleostomi</taxon>
        <taxon>Archelosauria</taxon>
        <taxon>Testudinata</taxon>
        <taxon>Testudines</taxon>
        <taxon>Cryptodira</taxon>
        <taxon>Durocryptodira</taxon>
        <taxon>Testudinoidea</taxon>
        <taxon>Platysternidae</taxon>
        <taxon>Platysternon</taxon>
    </lineage>
</organism>
<dbReference type="Proteomes" id="UP000297703">
    <property type="component" value="Unassembled WGS sequence"/>
</dbReference>
<reference evidence="2 3" key="2">
    <citation type="submission" date="2019-04" db="EMBL/GenBank/DDBJ databases">
        <title>The genome sequence of big-headed turtle.</title>
        <authorList>
            <person name="Gong S."/>
        </authorList>
    </citation>
    <scope>NUCLEOTIDE SEQUENCE [LARGE SCALE GENOMIC DNA]</scope>
    <source>
        <strain evidence="2">DO16091913</strain>
        <tissue evidence="2">Muscle</tissue>
    </source>
</reference>
<feature type="region of interest" description="Disordered" evidence="1">
    <location>
        <begin position="1"/>
        <end position="30"/>
    </location>
</feature>
<dbReference type="OrthoDB" id="9909756at2759"/>
<protein>
    <submittedName>
        <fullName evidence="2">Protein eyes shut-like protein</fullName>
    </submittedName>
</protein>
<accession>A0A4D9EWS9</accession>
<dbReference type="EMBL" id="QXTE01000018">
    <property type="protein sequence ID" value="TFK12813.1"/>
    <property type="molecule type" value="Genomic_DNA"/>
</dbReference>
<proteinExistence type="predicted"/>
<keyword evidence="3" id="KW-1185">Reference proteome</keyword>
<dbReference type="AlphaFoldDB" id="A0A4D9EWS9"/>
<gene>
    <name evidence="2" type="ORF">DR999_PMT03641</name>
</gene>
<evidence type="ECO:0000313" key="3">
    <source>
        <dbReference type="Proteomes" id="UP000297703"/>
    </source>
</evidence>
<comment type="caution">
    <text evidence="2">The sequence shown here is derived from an EMBL/GenBank/DDBJ whole genome shotgun (WGS) entry which is preliminary data.</text>
</comment>